<dbReference type="Gramene" id="QL01p006250:mrna">
    <property type="protein sequence ID" value="QL01p006250:mrna"/>
    <property type="gene ID" value="QL01p006250"/>
</dbReference>
<reference evidence="1" key="2">
    <citation type="submission" date="2021-01" db="UniProtKB">
        <authorList>
            <consortium name="EnsemblPlants"/>
        </authorList>
    </citation>
    <scope>IDENTIFICATION</scope>
</reference>
<dbReference type="AlphaFoldDB" id="A0A7N2QX29"/>
<accession>A0A7N2QX29</accession>
<dbReference type="Proteomes" id="UP000594261">
    <property type="component" value="Chromosome 1"/>
</dbReference>
<proteinExistence type="predicted"/>
<evidence type="ECO:0000313" key="2">
    <source>
        <dbReference type="Proteomes" id="UP000594261"/>
    </source>
</evidence>
<sequence>MSKAVGTHIAKEIGVPLLGDAPKSGLAWGHFLQIQVDIDITKPLIRGKMIHIEDMEEEHFSLESQVHKKHILSTGSLSVSQSFVGGTFPLPRPPP</sequence>
<dbReference type="EnsemblPlants" id="QL01p006250:mrna">
    <property type="protein sequence ID" value="QL01p006250:mrna"/>
    <property type="gene ID" value="QL01p006250"/>
</dbReference>
<keyword evidence="2" id="KW-1185">Reference proteome</keyword>
<organism evidence="1 2">
    <name type="scientific">Quercus lobata</name>
    <name type="common">Valley oak</name>
    <dbReference type="NCBI Taxonomy" id="97700"/>
    <lineage>
        <taxon>Eukaryota</taxon>
        <taxon>Viridiplantae</taxon>
        <taxon>Streptophyta</taxon>
        <taxon>Embryophyta</taxon>
        <taxon>Tracheophyta</taxon>
        <taxon>Spermatophyta</taxon>
        <taxon>Magnoliopsida</taxon>
        <taxon>eudicotyledons</taxon>
        <taxon>Gunneridae</taxon>
        <taxon>Pentapetalae</taxon>
        <taxon>rosids</taxon>
        <taxon>fabids</taxon>
        <taxon>Fagales</taxon>
        <taxon>Fagaceae</taxon>
        <taxon>Quercus</taxon>
    </lineage>
</organism>
<reference evidence="1 2" key="1">
    <citation type="journal article" date="2016" name="G3 (Bethesda)">
        <title>First Draft Assembly and Annotation of the Genome of a California Endemic Oak Quercus lobata Nee (Fagaceae).</title>
        <authorList>
            <person name="Sork V.L."/>
            <person name="Fitz-Gibbon S.T."/>
            <person name="Puiu D."/>
            <person name="Crepeau M."/>
            <person name="Gugger P.F."/>
            <person name="Sherman R."/>
            <person name="Stevens K."/>
            <person name="Langley C.H."/>
            <person name="Pellegrini M."/>
            <person name="Salzberg S.L."/>
        </authorList>
    </citation>
    <scope>NUCLEOTIDE SEQUENCE [LARGE SCALE GENOMIC DNA]</scope>
    <source>
        <strain evidence="1 2">cv. SW786</strain>
    </source>
</reference>
<evidence type="ECO:0000313" key="1">
    <source>
        <dbReference type="EnsemblPlants" id="QL01p006250:mrna"/>
    </source>
</evidence>
<dbReference type="InParanoid" id="A0A7N2QX29"/>
<dbReference type="EMBL" id="LRBV02000001">
    <property type="status" value="NOT_ANNOTATED_CDS"/>
    <property type="molecule type" value="Genomic_DNA"/>
</dbReference>
<name>A0A7N2QX29_QUELO</name>
<protein>
    <submittedName>
        <fullName evidence="1">Uncharacterized protein</fullName>
    </submittedName>
</protein>